<dbReference type="AlphaFoldDB" id="A0A379YED0"/>
<reference evidence="1 2" key="1">
    <citation type="submission" date="2018-06" db="EMBL/GenBank/DDBJ databases">
        <authorList>
            <consortium name="Pathogen Informatics"/>
            <person name="Doyle S."/>
        </authorList>
    </citation>
    <scope>NUCLEOTIDE SEQUENCE [LARGE SCALE GENOMIC DNA]</scope>
    <source>
        <strain evidence="1 2">NCTC11544</strain>
    </source>
</reference>
<protein>
    <recommendedName>
        <fullName evidence="3">DUF4222 domain-containing protein</fullName>
    </recommendedName>
</protein>
<evidence type="ECO:0000313" key="2">
    <source>
        <dbReference type="Proteomes" id="UP000255529"/>
    </source>
</evidence>
<dbReference type="InterPro" id="IPR025317">
    <property type="entry name" value="DUF4222"/>
</dbReference>
<proteinExistence type="predicted"/>
<dbReference type="Proteomes" id="UP000255529">
    <property type="component" value="Unassembled WGS sequence"/>
</dbReference>
<name>A0A379YED0_9GAMM</name>
<sequence>MCSSQELMERWKNAVAGRVPAAVPGRDFVSISGMRYRDDRGRLVTVVRDSRLRVVFRREGYGGTCEIGRREFERKFTVVGVKP</sequence>
<dbReference type="EMBL" id="UGYN01000002">
    <property type="protein sequence ID" value="SUI44182.1"/>
    <property type="molecule type" value="Genomic_DNA"/>
</dbReference>
<organism evidence="1 2">
    <name type="scientific">Serratia quinivorans</name>
    <dbReference type="NCBI Taxonomy" id="137545"/>
    <lineage>
        <taxon>Bacteria</taxon>
        <taxon>Pseudomonadati</taxon>
        <taxon>Pseudomonadota</taxon>
        <taxon>Gammaproteobacteria</taxon>
        <taxon>Enterobacterales</taxon>
        <taxon>Yersiniaceae</taxon>
        <taxon>Serratia</taxon>
    </lineage>
</organism>
<dbReference type="Pfam" id="PF13973">
    <property type="entry name" value="DUF4222"/>
    <property type="match status" value="1"/>
</dbReference>
<accession>A0A379YED0</accession>
<evidence type="ECO:0000313" key="1">
    <source>
        <dbReference type="EMBL" id="SUI44182.1"/>
    </source>
</evidence>
<gene>
    <name evidence="1" type="ORF">NCTC11544_00327</name>
</gene>
<evidence type="ECO:0008006" key="3">
    <source>
        <dbReference type="Google" id="ProtNLM"/>
    </source>
</evidence>